<dbReference type="Pfam" id="PF05433">
    <property type="entry name" value="Rick_17kDa_Anti"/>
    <property type="match status" value="1"/>
</dbReference>
<evidence type="ECO:0000259" key="2">
    <source>
        <dbReference type="Pfam" id="PF05433"/>
    </source>
</evidence>
<keyword evidence="3" id="KW-0449">Lipoprotein</keyword>
<accession>A0ABQ4Q1I9</accession>
<keyword evidence="1" id="KW-0732">Signal</keyword>
<feature type="signal peptide" evidence="1">
    <location>
        <begin position="1"/>
        <end position="19"/>
    </location>
</feature>
<sequence>MKSRIASMLACAVLLGACASREAPVTSSTQGTTLVQTGQVTEVRDVVRQGGRGSGIGSFLGAILGGVAGSNIGSGTGSTVASIGGAVAGSMAGQRAEESSIRSGSTAVTVRLESGEVRSFQLEPGENYRVGDVVRVTTANGISRLSPAHTISR</sequence>
<feature type="chain" id="PRO_5045480935" evidence="1">
    <location>
        <begin position="20"/>
        <end position="153"/>
    </location>
</feature>
<gene>
    <name evidence="3" type="primary">pcp</name>
    <name evidence="3" type="ORF">NCCP691_09980</name>
</gene>
<dbReference type="InterPro" id="IPR008816">
    <property type="entry name" value="Gly_zipper_2TM_dom"/>
</dbReference>
<proteinExistence type="predicted"/>
<keyword evidence="4" id="KW-1185">Reference proteome</keyword>
<organism evidence="3 4">
    <name type="scientific">Noviherbaspirillum aridicola</name>
    <dbReference type="NCBI Taxonomy" id="2849687"/>
    <lineage>
        <taxon>Bacteria</taxon>
        <taxon>Pseudomonadati</taxon>
        <taxon>Pseudomonadota</taxon>
        <taxon>Betaproteobacteria</taxon>
        <taxon>Burkholderiales</taxon>
        <taxon>Oxalobacteraceae</taxon>
        <taxon>Noviherbaspirillum</taxon>
    </lineage>
</organism>
<protein>
    <submittedName>
        <fullName evidence="3">Lipoprotein</fullName>
    </submittedName>
</protein>
<name>A0ABQ4Q1I9_9BURK</name>
<dbReference type="EMBL" id="BPMK01000003">
    <property type="protein sequence ID" value="GIZ50984.1"/>
    <property type="molecule type" value="Genomic_DNA"/>
</dbReference>
<dbReference type="PROSITE" id="PS51257">
    <property type="entry name" value="PROKAR_LIPOPROTEIN"/>
    <property type="match status" value="1"/>
</dbReference>
<evidence type="ECO:0000313" key="4">
    <source>
        <dbReference type="Proteomes" id="UP000887222"/>
    </source>
</evidence>
<evidence type="ECO:0000256" key="1">
    <source>
        <dbReference type="SAM" id="SignalP"/>
    </source>
</evidence>
<evidence type="ECO:0000313" key="3">
    <source>
        <dbReference type="EMBL" id="GIZ50984.1"/>
    </source>
</evidence>
<reference evidence="3 4" key="1">
    <citation type="journal article" date="2022" name="Int. J. Syst. Evol. Microbiol.">
        <title>Noviherbaspirillum aridicola sp. nov., isolated from an arid soil in Pakistan.</title>
        <authorList>
            <person name="Khan I.U."/>
            <person name="Saqib M."/>
            <person name="Amin A."/>
            <person name="Hussain F."/>
            <person name="Li L."/>
            <person name="Liu Y.H."/>
            <person name="Fang B.Z."/>
            <person name="Ahmed I."/>
            <person name="Li W.J."/>
        </authorList>
    </citation>
    <scope>NUCLEOTIDE SEQUENCE [LARGE SCALE GENOMIC DNA]</scope>
    <source>
        <strain evidence="3 4">NCCP-691</strain>
    </source>
</reference>
<dbReference type="RefSeq" id="WP_220807143.1">
    <property type="nucleotide sequence ID" value="NZ_BPMK01000003.1"/>
</dbReference>
<feature type="domain" description="Glycine zipper 2TM" evidence="2">
    <location>
        <begin position="56"/>
        <end position="96"/>
    </location>
</feature>
<dbReference type="Proteomes" id="UP000887222">
    <property type="component" value="Unassembled WGS sequence"/>
</dbReference>
<comment type="caution">
    <text evidence="3">The sequence shown here is derived from an EMBL/GenBank/DDBJ whole genome shotgun (WGS) entry which is preliminary data.</text>
</comment>